<dbReference type="PANTHER" id="PTHR37534">
    <property type="entry name" value="TRANSCRIPTIONAL ACTIVATOR PROTEIN UGA3"/>
    <property type="match status" value="1"/>
</dbReference>
<accession>A0AA38XVU3</accession>
<keyword evidence="2" id="KW-0539">Nucleus</keyword>
<organism evidence="3 4">
    <name type="scientific">Knufia peltigerae</name>
    <dbReference type="NCBI Taxonomy" id="1002370"/>
    <lineage>
        <taxon>Eukaryota</taxon>
        <taxon>Fungi</taxon>
        <taxon>Dikarya</taxon>
        <taxon>Ascomycota</taxon>
        <taxon>Pezizomycotina</taxon>
        <taxon>Eurotiomycetes</taxon>
        <taxon>Chaetothyriomycetidae</taxon>
        <taxon>Chaetothyriales</taxon>
        <taxon>Trichomeriaceae</taxon>
        <taxon>Knufia</taxon>
    </lineage>
</organism>
<evidence type="ECO:0000256" key="2">
    <source>
        <dbReference type="ARBA" id="ARBA00023242"/>
    </source>
</evidence>
<dbReference type="EMBL" id="JAPDRN010000091">
    <property type="protein sequence ID" value="KAJ9624728.1"/>
    <property type="molecule type" value="Genomic_DNA"/>
</dbReference>
<dbReference type="GO" id="GO:0005634">
    <property type="term" value="C:nucleus"/>
    <property type="evidence" value="ECO:0007669"/>
    <property type="project" value="UniProtKB-SubCell"/>
</dbReference>
<dbReference type="Proteomes" id="UP001172681">
    <property type="component" value="Unassembled WGS sequence"/>
</dbReference>
<dbReference type="AlphaFoldDB" id="A0AA38XVU3"/>
<sequence>MSITSSDRDWQPATSLIHQTFRFKPARLQKEPRRNANGLRTVSAAEYISGTHQKARDQQDPPALHMGLRRNRQPSVPFRDSSQSLESTAAIFPDAPNPPLCDEIDLYLDEDSNGPDYNATLPEPQLEPSWHHDDAGDVEVPFSRTSDSEAICSLSSLEALGIPQLLTLYDNELCTLPLTFDFRGNPFRFDRERSHSPPQHLLHALLATSMQHVSRMLDAPPEDPVFQHIAAYKHSAQELCAAAQVTTSKEPETVPMDTMLILFALDSLVSAVGPWKARLSDTYLRLESIGGVNFIASSSARFRAQLAMFVWWDCSVALLARSEPIFPASYYDLILSVDDNASWNIFTLSGVPPALFQYCRELTQLSSEKEQISNLRYAIFDNTRALELERCIREYTVGDFILSRGTADRWESIQGWHDYYNASNAWKYALMLYISRVLKWDRKSDELLPEITTLSRLVLDSIRCCRLDSPLQKQLLFPVFLAGSESLDSYSREFVRDYCEQWYQKCRYNMFREVSALLETIWAQRDLSHDNFSVWWGSMLYTRNPNAPEFLFG</sequence>
<keyword evidence="4" id="KW-1185">Reference proteome</keyword>
<evidence type="ECO:0000313" key="4">
    <source>
        <dbReference type="Proteomes" id="UP001172681"/>
    </source>
</evidence>
<comment type="caution">
    <text evidence="3">The sequence shown here is derived from an EMBL/GenBank/DDBJ whole genome shotgun (WGS) entry which is preliminary data.</text>
</comment>
<dbReference type="Pfam" id="PF11951">
    <property type="entry name" value="Fungal_trans_2"/>
    <property type="match status" value="1"/>
</dbReference>
<proteinExistence type="predicted"/>
<evidence type="ECO:0000313" key="3">
    <source>
        <dbReference type="EMBL" id="KAJ9624728.1"/>
    </source>
</evidence>
<protein>
    <submittedName>
        <fullName evidence="3">Uncharacterized protein</fullName>
    </submittedName>
</protein>
<dbReference type="InterPro" id="IPR021858">
    <property type="entry name" value="Fun_TF"/>
</dbReference>
<reference evidence="3" key="1">
    <citation type="submission" date="2022-10" db="EMBL/GenBank/DDBJ databases">
        <title>Culturing micro-colonial fungi from biological soil crusts in the Mojave desert and describing Neophaeococcomyces mojavensis, and introducing the new genera and species Taxawa tesnikishii.</title>
        <authorList>
            <person name="Kurbessoian T."/>
            <person name="Stajich J.E."/>
        </authorList>
    </citation>
    <scope>NUCLEOTIDE SEQUENCE</scope>
    <source>
        <strain evidence="3">TK_35</strain>
    </source>
</reference>
<comment type="subcellular location">
    <subcellularLocation>
        <location evidence="1">Nucleus</location>
    </subcellularLocation>
</comment>
<name>A0AA38XVU3_9EURO</name>
<gene>
    <name evidence="3" type="ORF">H2204_010629</name>
</gene>
<evidence type="ECO:0000256" key="1">
    <source>
        <dbReference type="ARBA" id="ARBA00004123"/>
    </source>
</evidence>
<dbReference type="PANTHER" id="PTHR37534:SF46">
    <property type="entry name" value="ZN(II)2CYS6 TRANSCRIPTION FACTOR (EUROFUNG)"/>
    <property type="match status" value="1"/>
</dbReference>